<dbReference type="Gene3D" id="3.60.20.40">
    <property type="match status" value="1"/>
</dbReference>
<name>A0A9W9NGV4_9EURO</name>
<dbReference type="InterPro" id="IPR043138">
    <property type="entry name" value="GGT_lsub"/>
</dbReference>
<dbReference type="Pfam" id="PF01019">
    <property type="entry name" value="G_glu_transpept"/>
    <property type="match status" value="1"/>
</dbReference>
<evidence type="ECO:0000313" key="2">
    <source>
        <dbReference type="Proteomes" id="UP001150941"/>
    </source>
</evidence>
<dbReference type="PANTHER" id="PTHR43881">
    <property type="entry name" value="GAMMA-GLUTAMYLTRANSPEPTIDASE (AFU_ORTHOLOGUE AFUA_4G13580)"/>
    <property type="match status" value="1"/>
</dbReference>
<dbReference type="SUPFAM" id="SSF56235">
    <property type="entry name" value="N-terminal nucleophile aminohydrolases (Ntn hydrolases)"/>
    <property type="match status" value="1"/>
</dbReference>
<dbReference type="RefSeq" id="XP_058326577.1">
    <property type="nucleotide sequence ID" value="XM_058478247.1"/>
</dbReference>
<dbReference type="PRINTS" id="PR01210">
    <property type="entry name" value="GGTRANSPTASE"/>
</dbReference>
<sequence>MATKFTSFPSRRSVVHSLNGIVACTQPLAAAAGQNILREGGNAADAAVAVAACLNVTEPWSTGIGGDMFCLFYDARKKSIGGLNGSGRSPQSLSLKDVRQRLGFSTHEYGSIPLTSPYAVTTPGAPAAWVDTVERFGNGKLSMKDILDPAIELADSGYPVSEIAAHYWKDYEQSLRDASPNFREMLKRDSSAPDGARAPRTGEIMTMPTLANTFRQLASRGKAGFYSGPIAEAIEEVMRDRGGYLTKGSELVQPVSLRFTSTANPPRAVDIWEHPPNGQGIVALMALGIVQELRKSGAVSRMPPHNSAEYLHLILESLRIAFADGTWWISDPEFSPTPELLSASYLSSRATLFRPEHASNCLERGSPALRSSDTVYFAVVDSEGNSASVVNSNFYGFGSAIIPANCGFVLQSRGAMFSLEASHPNALEPGKRPYHTIIPALATNPDGSLYASFGVMGGFMQPQGHVQVLLNMLEFGMSPQEALDAPRVCISGGIPEADGKVDLTVNVEEGIGAEAREGLERRGHRVRVRKGWERDIFGRGQIIRSAAHEGRCVFSAGSDFRGDGLAIPV</sequence>
<organism evidence="1 2">
    <name type="scientific">Penicillium chermesinum</name>
    <dbReference type="NCBI Taxonomy" id="63820"/>
    <lineage>
        <taxon>Eukaryota</taxon>
        <taxon>Fungi</taxon>
        <taxon>Dikarya</taxon>
        <taxon>Ascomycota</taxon>
        <taxon>Pezizomycotina</taxon>
        <taxon>Eurotiomycetes</taxon>
        <taxon>Eurotiomycetidae</taxon>
        <taxon>Eurotiales</taxon>
        <taxon>Aspergillaceae</taxon>
        <taxon>Penicillium</taxon>
    </lineage>
</organism>
<dbReference type="InterPro" id="IPR029055">
    <property type="entry name" value="Ntn_hydrolases_N"/>
</dbReference>
<reference evidence="1" key="1">
    <citation type="submission" date="2022-11" db="EMBL/GenBank/DDBJ databases">
        <authorList>
            <person name="Petersen C."/>
        </authorList>
    </citation>
    <scope>NUCLEOTIDE SEQUENCE</scope>
    <source>
        <strain evidence="1">IBT 19713</strain>
    </source>
</reference>
<dbReference type="InterPro" id="IPR052896">
    <property type="entry name" value="GGT-like_enzyme"/>
</dbReference>
<dbReference type="Proteomes" id="UP001150941">
    <property type="component" value="Unassembled WGS sequence"/>
</dbReference>
<dbReference type="Gene3D" id="1.10.246.130">
    <property type="match status" value="1"/>
</dbReference>
<evidence type="ECO:0000313" key="1">
    <source>
        <dbReference type="EMBL" id="KAJ5219747.1"/>
    </source>
</evidence>
<dbReference type="PROSITE" id="PS51257">
    <property type="entry name" value="PROKAR_LIPOPROTEIN"/>
    <property type="match status" value="1"/>
</dbReference>
<dbReference type="AlphaFoldDB" id="A0A9W9NGV4"/>
<dbReference type="InterPro" id="IPR043137">
    <property type="entry name" value="GGT_ssub_C"/>
</dbReference>
<evidence type="ECO:0008006" key="3">
    <source>
        <dbReference type="Google" id="ProtNLM"/>
    </source>
</evidence>
<dbReference type="GeneID" id="83205550"/>
<keyword evidence="2" id="KW-1185">Reference proteome</keyword>
<accession>A0A9W9NGV4</accession>
<gene>
    <name evidence="1" type="ORF">N7468_008951</name>
</gene>
<dbReference type="EMBL" id="JAPQKS010000007">
    <property type="protein sequence ID" value="KAJ5219747.1"/>
    <property type="molecule type" value="Genomic_DNA"/>
</dbReference>
<proteinExistence type="predicted"/>
<reference evidence="1" key="2">
    <citation type="journal article" date="2023" name="IMA Fungus">
        <title>Comparative genomic study of the Penicillium genus elucidates a diverse pangenome and 15 lateral gene transfer events.</title>
        <authorList>
            <person name="Petersen C."/>
            <person name="Sorensen T."/>
            <person name="Nielsen M.R."/>
            <person name="Sondergaard T.E."/>
            <person name="Sorensen J.L."/>
            <person name="Fitzpatrick D.A."/>
            <person name="Frisvad J.C."/>
            <person name="Nielsen K.L."/>
        </authorList>
    </citation>
    <scope>NUCLEOTIDE SEQUENCE</scope>
    <source>
        <strain evidence="1">IBT 19713</strain>
    </source>
</reference>
<comment type="caution">
    <text evidence="1">The sequence shown here is derived from an EMBL/GenBank/DDBJ whole genome shotgun (WGS) entry which is preliminary data.</text>
</comment>
<dbReference type="PANTHER" id="PTHR43881:SF1">
    <property type="entry name" value="GAMMA-GLUTAMYLTRANSPEPTIDASE (AFU_ORTHOLOGUE AFUA_4G13580)"/>
    <property type="match status" value="1"/>
</dbReference>
<dbReference type="OrthoDB" id="2015213at2759"/>
<protein>
    <recommendedName>
        <fullName evidence="3">Gamma-glutamyltranspeptidase</fullName>
    </recommendedName>
</protein>